<evidence type="ECO:0000313" key="2">
    <source>
        <dbReference type="Proteomes" id="UP000499080"/>
    </source>
</evidence>
<dbReference type="AlphaFoldDB" id="A0A4Y2T328"/>
<dbReference type="EMBL" id="BGPR01025779">
    <property type="protein sequence ID" value="GBN94967.1"/>
    <property type="molecule type" value="Genomic_DNA"/>
</dbReference>
<sequence length="108" mass="12014">MPESVLTLRFSVVPPARRTGLPLTASTWFHTFVMIGAFPRWAAKMSIGDREFVTLGAKQKEIARVSTGDQRTVYLENKGLYTDYASMGGTTRTNSKNIKTVKASKLEQ</sequence>
<dbReference type="Proteomes" id="UP000499080">
    <property type="component" value="Unassembled WGS sequence"/>
</dbReference>
<gene>
    <name evidence="1" type="ORF">AVEN_150770_1</name>
</gene>
<reference evidence="1 2" key="1">
    <citation type="journal article" date="2019" name="Sci. Rep.">
        <title>Orb-weaving spider Araneus ventricosus genome elucidates the spidroin gene catalogue.</title>
        <authorList>
            <person name="Kono N."/>
            <person name="Nakamura H."/>
            <person name="Ohtoshi R."/>
            <person name="Moran D.A.P."/>
            <person name="Shinohara A."/>
            <person name="Yoshida Y."/>
            <person name="Fujiwara M."/>
            <person name="Mori M."/>
            <person name="Tomita M."/>
            <person name="Arakawa K."/>
        </authorList>
    </citation>
    <scope>NUCLEOTIDE SEQUENCE [LARGE SCALE GENOMIC DNA]</scope>
</reference>
<name>A0A4Y2T328_ARAVE</name>
<proteinExistence type="predicted"/>
<organism evidence="1 2">
    <name type="scientific">Araneus ventricosus</name>
    <name type="common">Orbweaver spider</name>
    <name type="synonym">Epeira ventricosa</name>
    <dbReference type="NCBI Taxonomy" id="182803"/>
    <lineage>
        <taxon>Eukaryota</taxon>
        <taxon>Metazoa</taxon>
        <taxon>Ecdysozoa</taxon>
        <taxon>Arthropoda</taxon>
        <taxon>Chelicerata</taxon>
        <taxon>Arachnida</taxon>
        <taxon>Araneae</taxon>
        <taxon>Araneomorphae</taxon>
        <taxon>Entelegynae</taxon>
        <taxon>Araneoidea</taxon>
        <taxon>Araneidae</taxon>
        <taxon>Araneus</taxon>
    </lineage>
</organism>
<accession>A0A4Y2T328</accession>
<protein>
    <submittedName>
        <fullName evidence="1">Uncharacterized protein</fullName>
    </submittedName>
</protein>
<evidence type="ECO:0000313" key="1">
    <source>
        <dbReference type="EMBL" id="GBN94967.1"/>
    </source>
</evidence>
<comment type="caution">
    <text evidence="1">The sequence shown here is derived from an EMBL/GenBank/DDBJ whole genome shotgun (WGS) entry which is preliminary data.</text>
</comment>
<keyword evidence="2" id="KW-1185">Reference proteome</keyword>